<feature type="region of interest" description="Disordered" evidence="1">
    <location>
        <begin position="48"/>
        <end position="87"/>
    </location>
</feature>
<evidence type="ECO:0000256" key="1">
    <source>
        <dbReference type="SAM" id="MobiDB-lite"/>
    </source>
</evidence>
<dbReference type="Proteomes" id="UP000229972">
    <property type="component" value="Unassembled WGS sequence"/>
</dbReference>
<dbReference type="AlphaFoldDB" id="A0A2H0V9J2"/>
<proteinExistence type="predicted"/>
<feature type="compositionally biased region" description="Polar residues" evidence="1">
    <location>
        <begin position="61"/>
        <end position="87"/>
    </location>
</feature>
<dbReference type="EMBL" id="PFAL01000008">
    <property type="protein sequence ID" value="PIR95776.1"/>
    <property type="molecule type" value="Genomic_DNA"/>
</dbReference>
<protein>
    <recommendedName>
        <fullName evidence="5">Dipeptidylpeptidase IV N-terminal domain-containing protein</fullName>
    </recommendedName>
</protein>
<evidence type="ECO:0000313" key="3">
    <source>
        <dbReference type="EMBL" id="PIR95776.1"/>
    </source>
</evidence>
<comment type="caution">
    <text evidence="3">The sequence shown here is derived from an EMBL/GenBank/DDBJ whole genome shotgun (WGS) entry which is preliminary data.</text>
</comment>
<feature type="transmembrane region" description="Helical" evidence="2">
    <location>
        <begin position="12"/>
        <end position="31"/>
    </location>
</feature>
<keyword evidence="2" id="KW-0812">Transmembrane</keyword>
<gene>
    <name evidence="3" type="ORF">COT93_00580</name>
</gene>
<dbReference type="Gene3D" id="2.120.10.30">
    <property type="entry name" value="TolB, C-terminal domain"/>
    <property type="match status" value="1"/>
</dbReference>
<evidence type="ECO:0000256" key="2">
    <source>
        <dbReference type="SAM" id="Phobius"/>
    </source>
</evidence>
<sequence>MNFFARYKKLFLIFGFVVLVCILAYLIWQVFFSVNVLGPVATSTPTNIGGLPTAEPGDNTGGPSDQPGSLPGSTNNSGAPGANTPSAVATGGLTKTATIVKTPSLDPTLSSNGGIQYYNQNDGIFYMVDKNGNIIKLSDKVFFNVENVVWAPDKNQAILEYPDGNKILYNFEKEQQVTLPAHWEDFSFSPASDQIVAKSIGLDPENRWLSIAQADGSQAQNLENIGNNGDTVYDNWSPNQQIVAMYTKGLDFDRQEVYFVGLNNENFKSTIIEGRGFQPQWSTTGDRLLYSVYNSSDNLNPKLWIVDSSGDTISQNRTSLGLATWADKCTFASNTEVYCAVPENLPRGAGLFPELADQTKDNLYKINLTTGAQELIAVPDGAYNVSQIMVPTDGNYLYFSDKQSKQIYQIRLH</sequence>
<evidence type="ECO:0008006" key="5">
    <source>
        <dbReference type="Google" id="ProtNLM"/>
    </source>
</evidence>
<accession>A0A2H0V9J2</accession>
<evidence type="ECO:0000313" key="4">
    <source>
        <dbReference type="Proteomes" id="UP000229972"/>
    </source>
</evidence>
<keyword evidence="2" id="KW-0472">Membrane</keyword>
<dbReference type="SUPFAM" id="SSF82171">
    <property type="entry name" value="DPP6 N-terminal domain-like"/>
    <property type="match status" value="1"/>
</dbReference>
<organism evidence="3 4">
    <name type="scientific">Candidatus Falkowbacteria bacterium CG10_big_fil_rev_8_21_14_0_10_37_18</name>
    <dbReference type="NCBI Taxonomy" id="1974562"/>
    <lineage>
        <taxon>Bacteria</taxon>
        <taxon>Candidatus Falkowiibacteriota</taxon>
    </lineage>
</organism>
<reference evidence="4" key="1">
    <citation type="submission" date="2017-09" db="EMBL/GenBank/DDBJ databases">
        <title>Depth-based differentiation of microbial function through sediment-hosted aquifers and enrichment of novel symbionts in the deep terrestrial subsurface.</title>
        <authorList>
            <person name="Probst A.J."/>
            <person name="Ladd B."/>
            <person name="Jarett J.K."/>
            <person name="Geller-Mcgrath D.E."/>
            <person name="Sieber C.M.K."/>
            <person name="Emerson J.B."/>
            <person name="Anantharaman K."/>
            <person name="Thomas B.C."/>
            <person name="Malmstrom R."/>
            <person name="Stieglmeier M."/>
            <person name="Klingl A."/>
            <person name="Woyke T."/>
            <person name="Ryan C.M."/>
            <person name="Banfield J.F."/>
        </authorList>
    </citation>
    <scope>NUCLEOTIDE SEQUENCE [LARGE SCALE GENOMIC DNA]</scope>
</reference>
<name>A0A2H0V9J2_9BACT</name>
<keyword evidence="2" id="KW-1133">Transmembrane helix</keyword>
<dbReference type="InterPro" id="IPR011042">
    <property type="entry name" value="6-blade_b-propeller_TolB-like"/>
</dbReference>